<feature type="region of interest" description="Disordered" evidence="1">
    <location>
        <begin position="1"/>
        <end position="101"/>
    </location>
</feature>
<dbReference type="RefSeq" id="XP_060420325.1">
    <property type="nucleotide sequence ID" value="XM_060551040.1"/>
</dbReference>
<name>A0AAD8VC64_9PEZI</name>
<evidence type="ECO:0000313" key="2">
    <source>
        <dbReference type="EMBL" id="KAK1599736.1"/>
    </source>
</evidence>
<organism evidence="2 3">
    <name type="scientific">Colletotrichum navitas</name>
    <dbReference type="NCBI Taxonomy" id="681940"/>
    <lineage>
        <taxon>Eukaryota</taxon>
        <taxon>Fungi</taxon>
        <taxon>Dikarya</taxon>
        <taxon>Ascomycota</taxon>
        <taxon>Pezizomycotina</taxon>
        <taxon>Sordariomycetes</taxon>
        <taxon>Hypocreomycetidae</taxon>
        <taxon>Glomerellales</taxon>
        <taxon>Glomerellaceae</taxon>
        <taxon>Colletotrichum</taxon>
        <taxon>Colletotrichum graminicola species complex</taxon>
    </lineage>
</organism>
<feature type="compositionally biased region" description="Acidic residues" evidence="1">
    <location>
        <begin position="81"/>
        <end position="90"/>
    </location>
</feature>
<keyword evidence="3" id="KW-1185">Reference proteome</keyword>
<dbReference type="EMBL" id="JAHLJV010000002">
    <property type="protein sequence ID" value="KAK1599736.1"/>
    <property type="molecule type" value="Genomic_DNA"/>
</dbReference>
<proteinExistence type="predicted"/>
<comment type="caution">
    <text evidence="2">The sequence shown here is derived from an EMBL/GenBank/DDBJ whole genome shotgun (WGS) entry which is preliminary data.</text>
</comment>
<gene>
    <name evidence="2" type="ORF">LY79DRAFT_150094</name>
</gene>
<dbReference type="GeneID" id="85435280"/>
<sequence length="269" mass="29388">MGVRERKGKEERKKKRKGRERAENSVISSREGRGGGVQMARGYSNGQHSTLESKSKLNGVDQRFRERGRERARSWSFGVELEGEEGEEDDSRCGGRGGVEEWNDEQVHSPHVKSPHDMCPPLVSSFLLLQSPARPAFRRSTRLWSPPPTRLQECSETASHRSSRAHLSLSPTVPVHSVASRAQPIPAIHPTDVNGSSSALSLSFSLSPSLPLSPGNAARMTFGSKSKSGGHIWKAPPPSLPPPSLITAVVKRVQGGQITRPQGGRREMN</sequence>
<evidence type="ECO:0000313" key="3">
    <source>
        <dbReference type="Proteomes" id="UP001230504"/>
    </source>
</evidence>
<reference evidence="2" key="1">
    <citation type="submission" date="2021-06" db="EMBL/GenBank/DDBJ databases">
        <title>Comparative genomics, transcriptomics and evolutionary studies reveal genomic signatures of adaptation to plant cell wall in hemibiotrophic fungi.</title>
        <authorList>
            <consortium name="DOE Joint Genome Institute"/>
            <person name="Baroncelli R."/>
            <person name="Diaz J.F."/>
            <person name="Benocci T."/>
            <person name="Peng M."/>
            <person name="Battaglia E."/>
            <person name="Haridas S."/>
            <person name="Andreopoulos W."/>
            <person name="Labutti K."/>
            <person name="Pangilinan J."/>
            <person name="Floch G.L."/>
            <person name="Makela M.R."/>
            <person name="Henrissat B."/>
            <person name="Grigoriev I.V."/>
            <person name="Crouch J.A."/>
            <person name="De Vries R.P."/>
            <person name="Sukno S.A."/>
            <person name="Thon M.R."/>
        </authorList>
    </citation>
    <scope>NUCLEOTIDE SEQUENCE</scope>
    <source>
        <strain evidence="2">CBS 125086</strain>
    </source>
</reference>
<dbReference type="AlphaFoldDB" id="A0AAD8VC64"/>
<feature type="compositionally biased region" description="Basic and acidic residues" evidence="1">
    <location>
        <begin position="1"/>
        <end position="11"/>
    </location>
</feature>
<dbReference type="Proteomes" id="UP001230504">
    <property type="component" value="Unassembled WGS sequence"/>
</dbReference>
<protein>
    <submittedName>
        <fullName evidence="2">Uncharacterized protein</fullName>
    </submittedName>
</protein>
<accession>A0AAD8VC64</accession>
<evidence type="ECO:0000256" key="1">
    <source>
        <dbReference type="SAM" id="MobiDB-lite"/>
    </source>
</evidence>
<feature type="compositionally biased region" description="Basic and acidic residues" evidence="1">
    <location>
        <begin position="62"/>
        <end position="73"/>
    </location>
</feature>